<dbReference type="OrthoDB" id="2472181at2"/>
<dbReference type="Gene3D" id="3.30.559.10">
    <property type="entry name" value="Chloramphenicol acetyltransferase-like domain"/>
    <property type="match status" value="1"/>
</dbReference>
<keyword evidence="2" id="KW-1185">Reference proteome</keyword>
<gene>
    <name evidence="1" type="ORF">SAMN04488038_103215</name>
</gene>
<dbReference type="SUPFAM" id="SSF52777">
    <property type="entry name" value="CoA-dependent acyltransferases"/>
    <property type="match status" value="1"/>
</dbReference>
<keyword evidence="1" id="KW-0067">ATP-binding</keyword>
<dbReference type="AlphaFoldDB" id="A0A1H9CYV5"/>
<dbReference type="Proteomes" id="UP000199233">
    <property type="component" value="Unassembled WGS sequence"/>
</dbReference>
<dbReference type="PANTHER" id="PTHR28037:SF1">
    <property type="entry name" value="ALCOHOL O-ACETYLTRANSFERASE 1-RELATED"/>
    <property type="match status" value="1"/>
</dbReference>
<dbReference type="GO" id="GO:0004386">
    <property type="term" value="F:helicase activity"/>
    <property type="evidence" value="ECO:0007669"/>
    <property type="project" value="UniProtKB-KW"/>
</dbReference>
<dbReference type="STRING" id="489703.SAMN04488038_103215"/>
<dbReference type="InterPro" id="IPR052058">
    <property type="entry name" value="Alcohol_O-acetyltransferase"/>
</dbReference>
<organism evidence="1 2">
    <name type="scientific">Solimonas aquatica</name>
    <dbReference type="NCBI Taxonomy" id="489703"/>
    <lineage>
        <taxon>Bacteria</taxon>
        <taxon>Pseudomonadati</taxon>
        <taxon>Pseudomonadota</taxon>
        <taxon>Gammaproteobacteria</taxon>
        <taxon>Nevskiales</taxon>
        <taxon>Nevskiaceae</taxon>
        <taxon>Solimonas</taxon>
    </lineage>
</organism>
<protein>
    <submittedName>
        <fullName evidence="1">ATP-dependent DNA helicase RecG</fullName>
    </submittedName>
</protein>
<accession>A0A1H9CYV5</accession>
<keyword evidence="1" id="KW-0347">Helicase</keyword>
<name>A0A1H9CYV5_9GAMM</name>
<proteinExistence type="predicted"/>
<reference evidence="2" key="1">
    <citation type="submission" date="2016-10" db="EMBL/GenBank/DDBJ databases">
        <authorList>
            <person name="Varghese N."/>
            <person name="Submissions S."/>
        </authorList>
    </citation>
    <scope>NUCLEOTIDE SEQUENCE [LARGE SCALE GENOMIC DNA]</scope>
    <source>
        <strain evidence="2">DSM 25927</strain>
    </source>
</reference>
<evidence type="ECO:0000313" key="2">
    <source>
        <dbReference type="Proteomes" id="UP000199233"/>
    </source>
</evidence>
<keyword evidence="1" id="KW-0378">Hydrolase</keyword>
<dbReference type="PANTHER" id="PTHR28037">
    <property type="entry name" value="ALCOHOL O-ACETYLTRANSFERASE 1-RELATED"/>
    <property type="match status" value="1"/>
</dbReference>
<dbReference type="InterPro" id="IPR023213">
    <property type="entry name" value="CAT-like_dom_sf"/>
</dbReference>
<keyword evidence="1" id="KW-0547">Nucleotide-binding</keyword>
<evidence type="ECO:0000313" key="1">
    <source>
        <dbReference type="EMBL" id="SEQ05733.1"/>
    </source>
</evidence>
<dbReference type="RefSeq" id="WP_143068849.1">
    <property type="nucleotide sequence ID" value="NZ_FOFS01000003.1"/>
</dbReference>
<dbReference type="EMBL" id="FOFS01000003">
    <property type="protein sequence ID" value="SEQ05733.1"/>
    <property type="molecule type" value="Genomic_DNA"/>
</dbReference>
<sequence>MRFALSSSARDRFRLSAQPIQHFRRRLSMPEYYHASVGCSGRTLEKPRENSIIVHGLGLLPEAEWRRALHAAAAANPGARLRLVGDSFWARWVDDAPLPQVRVETGWDGRSNKGAEVLYRTQMSLREGRSVELVVLPQPDGHTTLVLRTHHAVMDGLGTMHFYNEIFRALRGEPLLGSNASFSDVELMRSCKVKESTSKHLPTEAITGEVRGERIGDRWQVVSLGKPVKNQLAVLAAVLADYVHQHSDKPALIGVPVDLRRHAPGLRTTANFATMLLVPMHRGDAAEHFRQRLREMLDKRMEAYFPRIISIFKLLPLKLVDRLMGRTPGNFAKRKILESIVISNIGKFDPVPLSAPGFVAEAVWAVPIAGSAMVGLSCVGEEVQMSITVTEERAGDGRFEDLIAYVRQRFAS</sequence>